<keyword evidence="3 8" id="KW-0489">Methyltransferase</keyword>
<keyword evidence="4" id="KW-0735">Signal-anchor</keyword>
<gene>
    <name evidence="8" type="ORF">KSP40_PGU007125</name>
</gene>
<dbReference type="Pfam" id="PF03141">
    <property type="entry name" value="Methyltransf_29"/>
    <property type="match status" value="1"/>
</dbReference>
<reference evidence="8 9" key="1">
    <citation type="journal article" date="2022" name="Nat. Plants">
        <title>Genomes of leafy and leafless Platanthera orchids illuminate the evolution of mycoheterotrophy.</title>
        <authorList>
            <person name="Li M.H."/>
            <person name="Liu K.W."/>
            <person name="Li Z."/>
            <person name="Lu H.C."/>
            <person name="Ye Q.L."/>
            <person name="Zhang D."/>
            <person name="Wang J.Y."/>
            <person name="Li Y.F."/>
            <person name="Zhong Z.M."/>
            <person name="Liu X."/>
            <person name="Yu X."/>
            <person name="Liu D.K."/>
            <person name="Tu X.D."/>
            <person name="Liu B."/>
            <person name="Hao Y."/>
            <person name="Liao X.Y."/>
            <person name="Jiang Y.T."/>
            <person name="Sun W.H."/>
            <person name="Chen J."/>
            <person name="Chen Y.Q."/>
            <person name="Ai Y."/>
            <person name="Zhai J.W."/>
            <person name="Wu S.S."/>
            <person name="Zhou Z."/>
            <person name="Hsiao Y.Y."/>
            <person name="Wu W.L."/>
            <person name="Chen Y.Y."/>
            <person name="Lin Y.F."/>
            <person name="Hsu J.L."/>
            <person name="Li C.Y."/>
            <person name="Wang Z.W."/>
            <person name="Zhao X."/>
            <person name="Zhong W.Y."/>
            <person name="Ma X.K."/>
            <person name="Ma L."/>
            <person name="Huang J."/>
            <person name="Chen G.Z."/>
            <person name="Huang M.Z."/>
            <person name="Huang L."/>
            <person name="Peng D.H."/>
            <person name="Luo Y.B."/>
            <person name="Zou S.Q."/>
            <person name="Chen S.P."/>
            <person name="Lan S."/>
            <person name="Tsai W.C."/>
            <person name="Van de Peer Y."/>
            <person name="Liu Z.J."/>
        </authorList>
    </citation>
    <scope>NUCLEOTIDE SEQUENCE [LARGE SCALE GENOMIC DNA]</scope>
    <source>
        <strain evidence="8">Lor288</strain>
    </source>
</reference>
<dbReference type="InterPro" id="IPR004159">
    <property type="entry name" value="Put_SAM_MeTrfase"/>
</dbReference>
<evidence type="ECO:0000313" key="8">
    <source>
        <dbReference type="EMBL" id="KAK8948023.1"/>
    </source>
</evidence>
<keyword evidence="3 8" id="KW-0808">Transferase</keyword>
<evidence type="ECO:0000256" key="5">
    <source>
        <dbReference type="ARBA" id="ARBA00037847"/>
    </source>
</evidence>
<name>A0ABR2LR86_9ASPA</name>
<comment type="caution">
    <text evidence="8">The sequence shown here is derived from an EMBL/GenBank/DDBJ whole genome shotgun (WGS) entry which is preliminary data.</text>
</comment>
<feature type="compositionally biased region" description="Basic and acidic residues" evidence="6">
    <location>
        <begin position="265"/>
        <end position="296"/>
    </location>
</feature>
<dbReference type="GO" id="GO:0008168">
    <property type="term" value="F:methyltransferase activity"/>
    <property type="evidence" value="ECO:0007669"/>
    <property type="project" value="UniProtKB-KW"/>
</dbReference>
<organism evidence="8 9">
    <name type="scientific">Platanthera guangdongensis</name>
    <dbReference type="NCBI Taxonomy" id="2320717"/>
    <lineage>
        <taxon>Eukaryota</taxon>
        <taxon>Viridiplantae</taxon>
        <taxon>Streptophyta</taxon>
        <taxon>Embryophyta</taxon>
        <taxon>Tracheophyta</taxon>
        <taxon>Spermatophyta</taxon>
        <taxon>Magnoliopsida</taxon>
        <taxon>Liliopsida</taxon>
        <taxon>Asparagales</taxon>
        <taxon>Orchidaceae</taxon>
        <taxon>Orchidoideae</taxon>
        <taxon>Orchideae</taxon>
        <taxon>Orchidinae</taxon>
        <taxon>Platanthera</taxon>
    </lineage>
</organism>
<evidence type="ECO:0000256" key="1">
    <source>
        <dbReference type="ARBA" id="ARBA00004606"/>
    </source>
</evidence>
<feature type="compositionally biased region" description="Basic and acidic residues" evidence="6">
    <location>
        <begin position="158"/>
        <end position="178"/>
    </location>
</feature>
<dbReference type="PANTHER" id="PTHR10108:SF1085">
    <property type="entry name" value="METHYLTRANSFERASE"/>
    <property type="match status" value="1"/>
</dbReference>
<evidence type="ECO:0000256" key="2">
    <source>
        <dbReference type="ARBA" id="ARBA00008361"/>
    </source>
</evidence>
<feature type="compositionally biased region" description="Basic and acidic residues" evidence="6">
    <location>
        <begin position="59"/>
        <end position="69"/>
    </location>
</feature>
<feature type="compositionally biased region" description="Polar residues" evidence="6">
    <location>
        <begin position="110"/>
        <end position="121"/>
    </location>
</feature>
<dbReference type="EMBL" id="JBBWWR010000016">
    <property type="protein sequence ID" value="KAK8948023.1"/>
    <property type="molecule type" value="Genomic_DNA"/>
</dbReference>
<evidence type="ECO:0000256" key="4">
    <source>
        <dbReference type="ARBA" id="ARBA00022968"/>
    </source>
</evidence>
<feature type="transmembrane region" description="Helical" evidence="7">
    <location>
        <begin position="21"/>
        <end position="38"/>
    </location>
</feature>
<feature type="compositionally biased region" description="Polar residues" evidence="6">
    <location>
        <begin position="148"/>
        <end position="157"/>
    </location>
</feature>
<evidence type="ECO:0000256" key="6">
    <source>
        <dbReference type="SAM" id="MobiDB-lite"/>
    </source>
</evidence>
<protein>
    <submittedName>
        <fullName evidence="8">Methyltransferase PMT26</fullName>
    </submittedName>
</protein>
<keyword evidence="7" id="KW-0472">Membrane</keyword>
<accession>A0ABR2LR86</accession>
<feature type="region of interest" description="Disordered" evidence="6">
    <location>
        <begin position="44"/>
        <end position="325"/>
    </location>
</feature>
<dbReference type="PANTHER" id="PTHR10108">
    <property type="entry name" value="SAM-DEPENDENT METHYLTRANSFERASE"/>
    <property type="match status" value="1"/>
</dbReference>
<feature type="compositionally biased region" description="Low complexity" evidence="6">
    <location>
        <begin position="231"/>
        <end position="241"/>
    </location>
</feature>
<dbReference type="InterPro" id="IPR029063">
    <property type="entry name" value="SAM-dependent_MTases_sf"/>
</dbReference>
<feature type="compositionally biased region" description="Polar residues" evidence="6">
    <location>
        <begin position="311"/>
        <end position="325"/>
    </location>
</feature>
<evidence type="ECO:0000313" key="9">
    <source>
        <dbReference type="Proteomes" id="UP001412067"/>
    </source>
</evidence>
<feature type="compositionally biased region" description="Polar residues" evidence="6">
    <location>
        <begin position="44"/>
        <end position="53"/>
    </location>
</feature>
<comment type="subcellular location">
    <subcellularLocation>
        <location evidence="5">Endomembrane system</location>
        <topology evidence="5">Single-pass membrane protein</topology>
    </subcellularLocation>
    <subcellularLocation>
        <location evidence="1">Membrane</location>
        <topology evidence="1">Single-pass type II membrane protein</topology>
    </subcellularLocation>
</comment>
<sequence>MAFGRNQRVDSRKSSSYCSTATLIVFVALCLVGVWMITSSTVVPENLSSSGKSEVTDEVSERVAKHFEDTQSIAETTDTKSTSEGIQDHTGPQNSENSTDFTKGDKDDSVNTAKQTYSDESGTGEGGEVAKTVEDMAIGDGGTDSRVENGQGSSSEHNTNEDTITKQGRGESSEKNNNSEKSCTEIVGNEQLLPNMDKNSTEPQLQQSGTADNAEETAGDEQQSEGEKNSSEISSGEQQQSDGTKNSKQVEKSDGYSLEAEKDEESTKENAGRNQDIDSEKSAADNKTDGHPKDQAVSDVFPDGAQPYHLNETSTQNVAWSTQATESKNEKEVQASLRQYSWKLCNVTSGADYIPCLDNNEAIKKLRTTKHYEHRERHCPEVGPTCLVPLPKEYRKSIEWPTSRDKIWYYNVPHTQLAVVKGHQNWVKVSGEYLTFPGGGTQFKNGALHYIDFIQESMPDIAWGKQSRVVLDVGCGVASFGGYLFDRDTITMSFAPKDEHEAQVQFALERGIPAISAVMGTKRLPYPSNIFDVIHCARCRVPWHIEGGILLLELNRLLRPGGYFVWSATPVYQKLQDDLEIWNAMSALTKSMCWELVAKRRDALNEVGLAIYRKPSNNTCYENRKQNKPPICEKSDDPNAAWNIRLQACIHKLPVDSASRGSHWPDEWPQRLEKTPYWLNSMPIGVYGKPTPEDFQEDYKHWKNVISNSYTDGMGINWSNIRNVMDMRSVYGGFAAALQDKAVWVMNVVSINSPDTLPVIYERGLFGIYHDWCESFSSYPRTYDLLHADHLFSMIKKREDLTTLGKQGTSSCCGHFTTTCEQPSAAFAADICRTDRHSSFVGLYSFGSPCAIVAWQGGRDIFGLLCVKVAGGDGDHWRVVVKGIPPTFPGDMGVATTLCSDE</sequence>
<comment type="similarity">
    <text evidence="2">Belongs to the methyltransferase superfamily.</text>
</comment>
<feature type="compositionally biased region" description="Acidic residues" evidence="6">
    <location>
        <begin position="213"/>
        <end position="224"/>
    </location>
</feature>
<dbReference type="GO" id="GO:0032259">
    <property type="term" value="P:methylation"/>
    <property type="evidence" value="ECO:0007669"/>
    <property type="project" value="UniProtKB-KW"/>
</dbReference>
<keyword evidence="7" id="KW-1133">Transmembrane helix</keyword>
<dbReference type="Gene3D" id="3.40.50.150">
    <property type="entry name" value="Vaccinia Virus protein VP39"/>
    <property type="match status" value="1"/>
</dbReference>
<keyword evidence="9" id="KW-1185">Reference proteome</keyword>
<evidence type="ECO:0000256" key="3">
    <source>
        <dbReference type="ARBA" id="ARBA00022603"/>
    </source>
</evidence>
<keyword evidence="7" id="KW-0812">Transmembrane</keyword>
<proteinExistence type="inferred from homology"/>
<feature type="compositionally biased region" description="Polar residues" evidence="6">
    <location>
        <begin position="70"/>
        <end position="101"/>
    </location>
</feature>
<dbReference type="Proteomes" id="UP001412067">
    <property type="component" value="Unassembled WGS sequence"/>
</dbReference>
<feature type="compositionally biased region" description="Polar residues" evidence="6">
    <location>
        <begin position="197"/>
        <end position="211"/>
    </location>
</feature>
<dbReference type="SUPFAM" id="SSF53335">
    <property type="entry name" value="S-adenosyl-L-methionine-dependent methyltransferases"/>
    <property type="match status" value="1"/>
</dbReference>
<evidence type="ECO:0000256" key="7">
    <source>
        <dbReference type="SAM" id="Phobius"/>
    </source>
</evidence>